<evidence type="ECO:0000256" key="2">
    <source>
        <dbReference type="ARBA" id="ARBA00022475"/>
    </source>
</evidence>
<dbReference type="InterPro" id="IPR050250">
    <property type="entry name" value="Macrolide_Exporter_MacB"/>
</dbReference>
<feature type="transmembrane region" description="Helical" evidence="6">
    <location>
        <begin position="654"/>
        <end position="674"/>
    </location>
</feature>
<name>A0A9D2A4N3_9BACE</name>
<gene>
    <name evidence="8" type="ORF">H9819_07385</name>
</gene>
<feature type="transmembrane region" description="Helical" evidence="6">
    <location>
        <begin position="329"/>
        <end position="355"/>
    </location>
</feature>
<keyword evidence="5 6" id="KW-0472">Membrane</keyword>
<comment type="subcellular location">
    <subcellularLocation>
        <location evidence="1">Cell membrane</location>
        <topology evidence="1">Multi-pass membrane protein</topology>
    </subcellularLocation>
</comment>
<dbReference type="EMBL" id="DXCK01000102">
    <property type="protein sequence ID" value="HIZ02052.1"/>
    <property type="molecule type" value="Genomic_DNA"/>
</dbReference>
<keyword evidence="4 6" id="KW-1133">Transmembrane helix</keyword>
<feature type="domain" description="ABC3 transporter permease C-terminal" evidence="7">
    <location>
        <begin position="657"/>
        <end position="770"/>
    </location>
</feature>
<dbReference type="InterPro" id="IPR003838">
    <property type="entry name" value="ABC3_permease_C"/>
</dbReference>
<comment type="caution">
    <text evidence="8">The sequence shown here is derived from an EMBL/GenBank/DDBJ whole genome shotgun (WGS) entry which is preliminary data.</text>
</comment>
<protein>
    <submittedName>
        <fullName evidence="8">FtsX-like permease family protein</fullName>
    </submittedName>
</protein>
<feature type="transmembrane region" description="Helical" evidence="6">
    <location>
        <begin position="737"/>
        <end position="760"/>
    </location>
</feature>
<reference evidence="8" key="2">
    <citation type="submission" date="2021-04" db="EMBL/GenBank/DDBJ databases">
        <authorList>
            <person name="Gilroy R."/>
        </authorList>
    </citation>
    <scope>NUCLEOTIDE SEQUENCE</scope>
    <source>
        <strain evidence="8">ChiHjej12B11-24981</strain>
    </source>
</reference>
<evidence type="ECO:0000256" key="6">
    <source>
        <dbReference type="SAM" id="Phobius"/>
    </source>
</evidence>
<evidence type="ECO:0000313" key="9">
    <source>
        <dbReference type="Proteomes" id="UP000824023"/>
    </source>
</evidence>
<evidence type="ECO:0000259" key="7">
    <source>
        <dbReference type="Pfam" id="PF02687"/>
    </source>
</evidence>
<feature type="transmembrane region" description="Helical" evidence="6">
    <location>
        <begin position="419"/>
        <end position="444"/>
    </location>
</feature>
<dbReference type="Proteomes" id="UP000824023">
    <property type="component" value="Unassembled WGS sequence"/>
</dbReference>
<evidence type="ECO:0000256" key="4">
    <source>
        <dbReference type="ARBA" id="ARBA00022989"/>
    </source>
</evidence>
<feature type="transmembrane region" description="Helical" evidence="6">
    <location>
        <begin position="706"/>
        <end position="725"/>
    </location>
</feature>
<evidence type="ECO:0000256" key="1">
    <source>
        <dbReference type="ARBA" id="ARBA00004651"/>
    </source>
</evidence>
<proteinExistence type="predicted"/>
<reference evidence="8" key="1">
    <citation type="journal article" date="2021" name="PeerJ">
        <title>Extensive microbial diversity within the chicken gut microbiome revealed by metagenomics and culture.</title>
        <authorList>
            <person name="Gilroy R."/>
            <person name="Ravi A."/>
            <person name="Getino M."/>
            <person name="Pursley I."/>
            <person name="Horton D.L."/>
            <person name="Alikhan N.F."/>
            <person name="Baker D."/>
            <person name="Gharbi K."/>
            <person name="Hall N."/>
            <person name="Watson M."/>
            <person name="Adriaenssens E.M."/>
            <person name="Foster-Nyarko E."/>
            <person name="Jarju S."/>
            <person name="Secka A."/>
            <person name="Antonio M."/>
            <person name="Oren A."/>
            <person name="Chaudhuri R.R."/>
            <person name="La Ragione R."/>
            <person name="Hildebrand F."/>
            <person name="Pallen M.J."/>
        </authorList>
    </citation>
    <scope>NUCLEOTIDE SEQUENCE</scope>
    <source>
        <strain evidence="8">ChiHjej12B11-24981</strain>
    </source>
</reference>
<evidence type="ECO:0000256" key="3">
    <source>
        <dbReference type="ARBA" id="ARBA00022692"/>
    </source>
</evidence>
<dbReference type="PANTHER" id="PTHR30572:SF18">
    <property type="entry name" value="ABC-TYPE MACROLIDE FAMILY EXPORT SYSTEM PERMEASE COMPONENT 2"/>
    <property type="match status" value="1"/>
</dbReference>
<dbReference type="GO" id="GO:0022857">
    <property type="term" value="F:transmembrane transporter activity"/>
    <property type="evidence" value="ECO:0007669"/>
    <property type="project" value="TreeGrafter"/>
</dbReference>
<sequence length="777" mass="86651">MRYLYYTIQTLRRGRASSFIKLLSLTLGLLVGVLLFAQIAYELNYEKCYPESDRLAMVRIRISTEDTDALKTAIGDYPYDGTVYDVVAPTLAEEMAEWVESATTINTNGGRYVYYGNKLLEGTSYIRADTAYFRTMGIEVLEGDQRDLLRTGATFVSESFAKATFGDESPIGKELTLDKQDVLTVRGVYRDMPQNTFLGHYDFVASVHANGGYVNGNGWRGNDMFNAILRLRRAGDVEAVNDRIQQVIERHTSTSWDGWKSTYSVIPLPDLHTDYPDIRRRLAILGFLGFALFFVAAMNYILISIATLSRRAKAVGVHKCNGAGEGQVFTLFMLETGAIVLAAVVLSALLLWLFAGGIESWLGISVGALFTWQTLWVPLLTVLLLVVVAGVLPGRMFARIPVTQVFRRYTDAKKGWKRGLLAVQFAGVSFVLGLLMVTVMQYSLLMNGDMGFRIPGLVQAESWQQADRGQTICDYIERQPYVEGATAAAMGVLGEYWTQGLMGNDGKRITVLNYNPCQKDYAEVMGIEIIEGKPMEKIGDVLVNEEVVRLMNWTDGAVGKRLNDFIDRERDHPIVGVFRDVRNKGMRWEQQAIALVCSNVYHAFDVRLKEPYDENLDKLNDFVSEAFPDVALNFISVAEMQRYIYMDTYLFRNAVYLASVFIILIVLMGLIGYVNDETGRRAKEIAIRKVNGASAADILRLLSRGVLLIAVPCVAVGSGVAWYVGTEWLTQFAGQVSISPLHFVGLAVLLLVVIVCIVVLKAWHIANENPVESIKAE</sequence>
<dbReference type="GO" id="GO:0005886">
    <property type="term" value="C:plasma membrane"/>
    <property type="evidence" value="ECO:0007669"/>
    <property type="project" value="UniProtKB-SubCell"/>
</dbReference>
<feature type="transmembrane region" description="Helical" evidence="6">
    <location>
        <begin position="375"/>
        <end position="398"/>
    </location>
</feature>
<dbReference type="Pfam" id="PF02687">
    <property type="entry name" value="FtsX"/>
    <property type="match status" value="2"/>
</dbReference>
<evidence type="ECO:0000313" key="8">
    <source>
        <dbReference type="EMBL" id="HIZ02052.1"/>
    </source>
</evidence>
<keyword evidence="2" id="KW-1003">Cell membrane</keyword>
<dbReference type="PANTHER" id="PTHR30572">
    <property type="entry name" value="MEMBRANE COMPONENT OF TRANSPORTER-RELATED"/>
    <property type="match status" value="1"/>
</dbReference>
<feature type="domain" description="ABC3 transporter permease C-terminal" evidence="7">
    <location>
        <begin position="287"/>
        <end position="401"/>
    </location>
</feature>
<evidence type="ECO:0000256" key="5">
    <source>
        <dbReference type="ARBA" id="ARBA00023136"/>
    </source>
</evidence>
<feature type="transmembrane region" description="Helical" evidence="6">
    <location>
        <begin position="282"/>
        <end position="308"/>
    </location>
</feature>
<keyword evidence="3 6" id="KW-0812">Transmembrane</keyword>
<feature type="transmembrane region" description="Helical" evidence="6">
    <location>
        <begin position="20"/>
        <end position="41"/>
    </location>
</feature>
<dbReference type="AlphaFoldDB" id="A0A9D2A4N3"/>
<accession>A0A9D2A4N3</accession>
<organism evidence="8 9">
    <name type="scientific">Candidatus Bacteroides merdipullorum</name>
    <dbReference type="NCBI Taxonomy" id="2838474"/>
    <lineage>
        <taxon>Bacteria</taxon>
        <taxon>Pseudomonadati</taxon>
        <taxon>Bacteroidota</taxon>
        <taxon>Bacteroidia</taxon>
        <taxon>Bacteroidales</taxon>
        <taxon>Bacteroidaceae</taxon>
        <taxon>Bacteroides</taxon>
    </lineage>
</organism>